<feature type="region of interest" description="Disordered" evidence="2">
    <location>
        <begin position="37"/>
        <end position="66"/>
    </location>
</feature>
<feature type="domain" description="Micro-fibrillar-associated protein 1 C-terminal" evidence="3">
    <location>
        <begin position="61"/>
        <end position="267"/>
    </location>
</feature>
<reference evidence="4" key="1">
    <citation type="submission" date="2018-11" db="EMBL/GenBank/DDBJ databases">
        <title>Myxobolus squamalis genome and transcriptome.</title>
        <authorList>
            <person name="Yahalomi D."/>
            <person name="Atkinson S.D."/>
            <person name="Neuhof M."/>
            <person name="Chang E.S."/>
            <person name="Philippe H."/>
            <person name="Cartwright P."/>
            <person name="Bartholomew J.L."/>
            <person name="Huchon D."/>
        </authorList>
    </citation>
    <scope>NUCLEOTIDE SEQUENCE</scope>
    <source>
        <strain evidence="4">71B08</strain>
        <tissue evidence="4">Whole</tissue>
    </source>
</reference>
<dbReference type="InterPro" id="IPR009730">
    <property type="entry name" value="MFAP1_C"/>
</dbReference>
<evidence type="ECO:0000313" key="4">
    <source>
        <dbReference type="EMBL" id="NDJ96243.1"/>
    </source>
</evidence>
<evidence type="ECO:0000256" key="1">
    <source>
        <dbReference type="ARBA" id="ARBA00008155"/>
    </source>
</evidence>
<proteinExistence type="inferred from homology"/>
<evidence type="ECO:0000256" key="2">
    <source>
        <dbReference type="SAM" id="MobiDB-lite"/>
    </source>
</evidence>
<accession>A0A6B2G696</accession>
<dbReference type="InterPro" id="IPR033194">
    <property type="entry name" value="MFAP1"/>
</dbReference>
<organism evidence="4">
    <name type="scientific">Myxobolus squamalis</name>
    <name type="common">Myxosporean</name>
    <dbReference type="NCBI Taxonomy" id="59785"/>
    <lineage>
        <taxon>Eukaryota</taxon>
        <taxon>Metazoa</taxon>
        <taxon>Cnidaria</taxon>
        <taxon>Myxozoa</taxon>
        <taxon>Myxosporea</taxon>
        <taxon>Bivalvulida</taxon>
        <taxon>Platysporina</taxon>
        <taxon>Myxobolidae</taxon>
        <taxon>Myxobolus</taxon>
    </lineage>
</organism>
<feature type="compositionally biased region" description="Low complexity" evidence="2">
    <location>
        <begin position="51"/>
        <end position="64"/>
    </location>
</feature>
<dbReference type="PANTHER" id="PTHR15327">
    <property type="entry name" value="MICROFIBRIL-ASSOCIATED PROTEIN"/>
    <property type="match status" value="1"/>
</dbReference>
<dbReference type="EMBL" id="GHBR01000763">
    <property type="protein sequence ID" value="NDJ96243.1"/>
    <property type="molecule type" value="Transcribed_RNA"/>
</dbReference>
<feature type="compositionally biased region" description="Basic and acidic residues" evidence="2">
    <location>
        <begin position="37"/>
        <end position="49"/>
    </location>
</feature>
<dbReference type="AlphaFoldDB" id="A0A6B2G696"/>
<dbReference type="Pfam" id="PF06991">
    <property type="entry name" value="MFAP1"/>
    <property type="match status" value="1"/>
</dbReference>
<name>A0A6B2G696_MYXSQ</name>
<protein>
    <submittedName>
        <fullName evidence="4">Microfibrillar-associated protein 1 (Trinotate prediction)</fullName>
    </submittedName>
</protein>
<sequence>MDAQSRRQMLRERILKQEALVLPIFLKKPSFLKENIDEPEKIISDHEMEGSSESSEYTSGSESEAMPLLKPVFVPRNNRITIQQDEEQLEQLHQLKFEEEAVKRRHETKEIIAQLIMEDTVKENNVEGEENVVITDDDDEETAYEEWKIRELKRMTRNSEEAETFETEKREIQRLRLMTEEERQAHLAANPKFITNQAEKGEYKFLQKYYHRGAFYLDKDEDVLKQNFAQPTLEDHFDKSTLPQVMRVKNFGKASRTKYTHLVDQDTSCFEGAWSKKNELSGIFSTKIGGGMKQTFDRPATKRKKYN</sequence>
<evidence type="ECO:0000259" key="3">
    <source>
        <dbReference type="Pfam" id="PF06991"/>
    </source>
</evidence>
<comment type="similarity">
    <text evidence="1">Belongs to the MFAP1 family.</text>
</comment>